<dbReference type="Pfam" id="PF22601">
    <property type="entry name" value="RIM2a_ZnF"/>
    <property type="match status" value="1"/>
</dbReference>
<evidence type="ECO:0000256" key="1">
    <source>
        <dbReference type="ARBA" id="ARBA00022723"/>
    </source>
</evidence>
<gene>
    <name evidence="15" type="primary">LOC112684524</name>
</gene>
<keyword evidence="5" id="KW-0770">Synapse</keyword>
<dbReference type="PROSITE" id="PS50106">
    <property type="entry name" value="PDZ"/>
    <property type="match status" value="1"/>
</dbReference>
<dbReference type="InterPro" id="IPR000008">
    <property type="entry name" value="C2_dom"/>
</dbReference>
<dbReference type="PROSITE" id="PS50004">
    <property type="entry name" value="C2"/>
    <property type="match status" value="2"/>
</dbReference>
<feature type="compositionally biased region" description="Low complexity" evidence="9">
    <location>
        <begin position="1064"/>
        <end position="1094"/>
    </location>
</feature>
<feature type="region of interest" description="Disordered" evidence="9">
    <location>
        <begin position="165"/>
        <end position="238"/>
    </location>
</feature>
<feature type="compositionally biased region" description="Low complexity" evidence="9">
    <location>
        <begin position="204"/>
        <end position="219"/>
    </location>
</feature>
<dbReference type="FunFam" id="3.30.40.10:FF:000453">
    <property type="entry name" value="Uncharacterized protein, isoform D"/>
    <property type="match status" value="1"/>
</dbReference>
<evidence type="ECO:0000256" key="9">
    <source>
        <dbReference type="SAM" id="MobiDB-lite"/>
    </source>
</evidence>
<dbReference type="GO" id="GO:0044325">
    <property type="term" value="F:transmembrane transporter binding"/>
    <property type="evidence" value="ECO:0007669"/>
    <property type="project" value="TreeGrafter"/>
</dbReference>
<sequence>MIAVPAHGTTHIAPSLCRVVALLSAVCWCWVLRMAAEMPDLSHLTPEEREIIESVVHRQKQEEQKEQEIMRRKQEEVILLEEKIRQRSEQQKKAGVELDATCHICLKTKFADGVGHLCNYCGIRCCARCGGKVTLRSSKVIWVCILCRKKQELLSKSGEWINHGMAAAGGDPRRSEVSSPCMMSDKRPKLERAHSAVEKENAPLLQRSNSLLRRQYSQQEPSSRKEQEHGVPGGHDEYYRTARDDYYRGGQLEGTHRIGANNQSSRSSHHQSVHQFGPAVDCKQLSVGRGGPGSNPMRKHKRPGNTVPPERLHQQHQQHISFSSSEEELRSTSECTSCDEHESEKAICRKMGTINGSRRKKTVRFDHRHHQTTQQTSKDSGFDTGSSIFTSNDDPIYLSDIKQPMSWQRSPDNKFLIGHMVLNKSVWETPISPSSSAAAMLGLKITGGKFLSATGRRCAIIDRVRKGSTADMEGNLKPGDEVLEWNGCLLQGKTQKEVSDIIAESKHLPQIELKVSRSILPRRANYGTPTKVTTSSMGLYDLRKDKPYVMVTSPGSPEHLASNPARILRASKSVTGPNSLHVGGKIQVKLGFDPQSLKLVVTIMAASNLLPRSDGLPRSAYAKVCLLPDTNEKSKRRTKTIMNSTDPKWNQSFSFTTMRRSDLKFKVLQISLWDYDNNPTNQFLGEVLIELGLKKLENLAEWYPLTAHQEITGEGGVTIGDYDMEYSGEHLSPPSTLSRQSDSDASDVDDCCSGRRVGADGASISSLGSSISPPPDYDHLDRRKSRRDMSPLQKSYVYGTTIEKKYGYETSVKQQSIPSRSTTNVSHRSRSAAPTDSPSQHSRSRSKSPTMISDRRSLSPPDYRYPGGVPNYRQGPSKFLVRSATATPTSTPKKRQLPQIPGTMPSSLDERIPYYFDDQTSSVRRRTRQVQPRRIQGRSGGLGRLHHCGGLSDSDIPMQQIRSLTPPHVRGSMMSRGETGDTCDIDDSDSIISSALSTQSEQPRSTRFCDYGASHSRSGSQQSPVMVPTTDNKRAQFSRSLSNADVQTDNITDSGSSGKRRGDSSSLTESAGKSSASGTNSSASGMGKKSASASQLSATGRKRRLGFGSKGKSSFTVHRSEEVLPGTSRPLIKQPSSVSSDGEASQDGESAGQSTEGEVTTFIGKLGPGQKVSRQILGTPYRGDVKIGFNFFVNFMEVTVFEAKDLINVKETKTKLPDTYVKVYLVKGKKCVEKHRTKTIKESLQPKYMEMLKFKSSPAGCLIQVSVWGDYGREKGRKVFMGVAVIYMDSITTSPGSSLTEWYRLFGSSSL</sequence>
<dbReference type="InterPro" id="IPR035892">
    <property type="entry name" value="C2_domain_sf"/>
</dbReference>
<evidence type="ECO:0000313" key="15">
    <source>
        <dbReference type="RefSeq" id="XP_025411866.1"/>
    </source>
</evidence>
<dbReference type="GO" id="GO:0050806">
    <property type="term" value="P:positive regulation of synaptic transmission"/>
    <property type="evidence" value="ECO:0007669"/>
    <property type="project" value="TreeGrafter"/>
</dbReference>
<feature type="region of interest" description="Disordered" evidence="9">
    <location>
        <begin position="922"/>
        <end position="945"/>
    </location>
</feature>
<dbReference type="SUPFAM" id="SSF57903">
    <property type="entry name" value="FYVE/PHD zinc finger"/>
    <property type="match status" value="1"/>
</dbReference>
<dbReference type="Gene3D" id="3.30.40.10">
    <property type="entry name" value="Zinc/RING finger domain, C3HC4 (zinc finger)"/>
    <property type="match status" value="1"/>
</dbReference>
<keyword evidence="14" id="KW-1185">Reference proteome</keyword>
<feature type="compositionally biased region" description="Basic and acidic residues" evidence="9">
    <location>
        <begin position="184"/>
        <end position="201"/>
    </location>
</feature>
<dbReference type="SMART" id="SM00239">
    <property type="entry name" value="C2"/>
    <property type="match status" value="2"/>
</dbReference>
<feature type="compositionally biased region" description="Polar residues" evidence="9">
    <location>
        <begin position="811"/>
        <end position="836"/>
    </location>
</feature>
<dbReference type="InterPro" id="IPR011011">
    <property type="entry name" value="Znf_FYVE_PHD"/>
</dbReference>
<keyword evidence="4" id="KW-0862">Zinc</keyword>
<dbReference type="GeneID" id="112684524"/>
<dbReference type="Gene3D" id="2.30.42.10">
    <property type="match status" value="1"/>
</dbReference>
<evidence type="ECO:0000256" key="2">
    <source>
        <dbReference type="ARBA" id="ARBA00022737"/>
    </source>
</evidence>
<evidence type="ECO:0000256" key="4">
    <source>
        <dbReference type="ARBA" id="ARBA00022833"/>
    </source>
</evidence>
<dbReference type="SUPFAM" id="SSF49562">
    <property type="entry name" value="C2 domain (Calcium/lipid-binding domain, CaLB)"/>
    <property type="match status" value="2"/>
</dbReference>
<name>A0A8B8FN09_9HEMI</name>
<feature type="domain" description="C2" evidence="10">
    <location>
        <begin position="1181"/>
        <end position="1303"/>
    </location>
</feature>
<dbReference type="GO" id="GO:0048167">
    <property type="term" value="P:regulation of synaptic plasticity"/>
    <property type="evidence" value="ECO:0007669"/>
    <property type="project" value="TreeGrafter"/>
</dbReference>
<feature type="domain" description="C2" evidence="10">
    <location>
        <begin position="582"/>
        <end position="707"/>
    </location>
</feature>
<feature type="compositionally biased region" description="Polar residues" evidence="9">
    <location>
        <begin position="1134"/>
        <end position="1157"/>
    </location>
</feature>
<evidence type="ECO:0000256" key="5">
    <source>
        <dbReference type="ARBA" id="ARBA00023018"/>
    </source>
</evidence>
<feature type="region of interest" description="Disordered" evidence="9">
    <location>
        <begin position="252"/>
        <end position="329"/>
    </location>
</feature>
<evidence type="ECO:0000256" key="8">
    <source>
        <dbReference type="SAM" id="Coils"/>
    </source>
</evidence>
<keyword evidence="3 7" id="KW-0863">Zinc-finger</keyword>
<evidence type="ECO:0000259" key="13">
    <source>
        <dbReference type="PROSITE" id="PS50916"/>
    </source>
</evidence>
<feature type="compositionally biased region" description="Low complexity" evidence="9">
    <location>
        <begin position="315"/>
        <end position="324"/>
    </location>
</feature>
<feature type="compositionally biased region" description="Polar residues" evidence="9">
    <location>
        <begin position="372"/>
        <end position="386"/>
    </location>
</feature>
<dbReference type="GO" id="GO:0008270">
    <property type="term" value="F:zinc ion binding"/>
    <property type="evidence" value="ECO:0007669"/>
    <property type="project" value="UniProtKB-KW"/>
</dbReference>
<dbReference type="GO" id="GO:0048788">
    <property type="term" value="C:cytoskeleton of presynaptic active zone"/>
    <property type="evidence" value="ECO:0007669"/>
    <property type="project" value="TreeGrafter"/>
</dbReference>
<feature type="coiled-coil region" evidence="8">
    <location>
        <begin position="56"/>
        <end position="90"/>
    </location>
</feature>
<feature type="compositionally biased region" description="Polar residues" evidence="9">
    <location>
        <begin position="995"/>
        <end position="1005"/>
    </location>
</feature>
<feature type="region of interest" description="Disordered" evidence="9">
    <location>
        <begin position="811"/>
        <end position="910"/>
    </location>
</feature>
<feature type="compositionally biased region" description="Basic and acidic residues" evidence="9">
    <location>
        <begin position="222"/>
        <end position="238"/>
    </location>
</feature>
<evidence type="ECO:0000259" key="10">
    <source>
        <dbReference type="PROSITE" id="PS50004"/>
    </source>
</evidence>
<proteinExistence type="predicted"/>
<feature type="compositionally biased region" description="Low complexity" evidence="9">
    <location>
        <begin position="759"/>
        <end position="771"/>
    </location>
</feature>
<dbReference type="GO" id="GO:0006886">
    <property type="term" value="P:intracellular protein transport"/>
    <property type="evidence" value="ECO:0007669"/>
    <property type="project" value="InterPro"/>
</dbReference>
<dbReference type="InterPro" id="IPR017455">
    <property type="entry name" value="Znf_FYVE-rel"/>
</dbReference>
<dbReference type="OrthoDB" id="420032at2759"/>
<evidence type="ECO:0000256" key="3">
    <source>
        <dbReference type="ARBA" id="ARBA00022771"/>
    </source>
</evidence>
<dbReference type="InterPro" id="IPR001478">
    <property type="entry name" value="PDZ"/>
</dbReference>
<dbReference type="Gene3D" id="2.60.40.150">
    <property type="entry name" value="C2 domain"/>
    <property type="match status" value="2"/>
</dbReference>
<dbReference type="InterPro" id="IPR036034">
    <property type="entry name" value="PDZ_sf"/>
</dbReference>
<feature type="domain" description="FYVE-type" evidence="12">
    <location>
        <begin position="102"/>
        <end position="152"/>
    </location>
</feature>
<evidence type="ECO:0000259" key="11">
    <source>
        <dbReference type="PROSITE" id="PS50106"/>
    </source>
</evidence>
<dbReference type="CTD" id="42150"/>
<feature type="region of interest" description="Disordered" evidence="9">
    <location>
        <begin position="722"/>
        <end position="793"/>
    </location>
</feature>
<protein>
    <submittedName>
        <fullName evidence="15">Regulating synaptic membrane exocytosis protein 2 isoform X3</fullName>
    </submittedName>
</protein>
<dbReference type="InterPro" id="IPR054386">
    <property type="entry name" value="RIM_Znf"/>
</dbReference>
<organism evidence="14 15">
    <name type="scientific">Sipha flava</name>
    <name type="common">yellow sugarcane aphid</name>
    <dbReference type="NCBI Taxonomy" id="143950"/>
    <lineage>
        <taxon>Eukaryota</taxon>
        <taxon>Metazoa</taxon>
        <taxon>Ecdysozoa</taxon>
        <taxon>Arthropoda</taxon>
        <taxon>Hexapoda</taxon>
        <taxon>Insecta</taxon>
        <taxon>Pterygota</taxon>
        <taxon>Neoptera</taxon>
        <taxon>Paraneoptera</taxon>
        <taxon>Hemiptera</taxon>
        <taxon>Sternorrhyncha</taxon>
        <taxon>Aphidomorpha</taxon>
        <taxon>Aphidoidea</taxon>
        <taxon>Aphididae</taxon>
        <taxon>Sipha</taxon>
    </lineage>
</organism>
<dbReference type="GO" id="GO:0042391">
    <property type="term" value="P:regulation of membrane potential"/>
    <property type="evidence" value="ECO:0007669"/>
    <property type="project" value="TreeGrafter"/>
</dbReference>
<evidence type="ECO:0000256" key="7">
    <source>
        <dbReference type="PROSITE-ProRule" id="PRU00091"/>
    </source>
</evidence>
<evidence type="ECO:0000313" key="14">
    <source>
        <dbReference type="Proteomes" id="UP000694846"/>
    </source>
</evidence>
<keyword evidence="8" id="KW-0175">Coiled coil</keyword>
<feature type="domain" description="RabBD" evidence="13">
    <location>
        <begin position="38"/>
        <end position="164"/>
    </location>
</feature>
<feature type="region of interest" description="Disordered" evidence="9">
    <location>
        <begin position="967"/>
        <end position="1157"/>
    </location>
</feature>
<dbReference type="GO" id="GO:0048791">
    <property type="term" value="P:calcium ion-regulated exocytosis of neurotransmitter"/>
    <property type="evidence" value="ECO:0007669"/>
    <property type="project" value="TreeGrafter"/>
</dbReference>
<dbReference type="PANTHER" id="PTHR12157:SF21">
    <property type="entry name" value="RAB3 INTERACTING MOLECULE, ISOFORM F"/>
    <property type="match status" value="1"/>
</dbReference>
<dbReference type="Proteomes" id="UP000694846">
    <property type="component" value="Unplaced"/>
</dbReference>
<keyword evidence="1" id="KW-0479">Metal-binding</keyword>
<dbReference type="SMART" id="SM00228">
    <property type="entry name" value="PDZ"/>
    <property type="match status" value="1"/>
</dbReference>
<reference evidence="15" key="1">
    <citation type="submission" date="2025-08" db="UniProtKB">
        <authorList>
            <consortium name="RefSeq"/>
        </authorList>
    </citation>
    <scope>IDENTIFICATION</scope>
    <source>
        <tissue evidence="15">Whole body</tissue>
    </source>
</reference>
<dbReference type="InterPro" id="IPR013083">
    <property type="entry name" value="Znf_RING/FYVE/PHD"/>
</dbReference>
<evidence type="ECO:0000256" key="6">
    <source>
        <dbReference type="ARBA" id="ARBA00034103"/>
    </source>
</evidence>
<dbReference type="GO" id="GO:0031267">
    <property type="term" value="F:small GTPase binding"/>
    <property type="evidence" value="ECO:0007669"/>
    <property type="project" value="InterPro"/>
</dbReference>
<dbReference type="Pfam" id="PF00168">
    <property type="entry name" value="C2"/>
    <property type="match status" value="2"/>
</dbReference>
<dbReference type="PROSITE" id="PS50178">
    <property type="entry name" value="ZF_FYVE"/>
    <property type="match status" value="1"/>
</dbReference>
<feature type="compositionally biased region" description="Polar residues" evidence="9">
    <location>
        <begin position="1015"/>
        <end position="1024"/>
    </location>
</feature>
<dbReference type="SUPFAM" id="SSF50156">
    <property type="entry name" value="PDZ domain-like"/>
    <property type="match status" value="1"/>
</dbReference>
<dbReference type="RefSeq" id="XP_025411866.1">
    <property type="nucleotide sequence ID" value="XM_025556081.1"/>
</dbReference>
<feature type="compositionally biased region" description="Basic residues" evidence="9">
    <location>
        <begin position="359"/>
        <end position="371"/>
    </location>
</feature>
<comment type="subcellular location">
    <subcellularLocation>
        <location evidence="6">Synapse</location>
    </subcellularLocation>
</comment>
<evidence type="ECO:0000259" key="12">
    <source>
        <dbReference type="PROSITE" id="PS50178"/>
    </source>
</evidence>
<dbReference type="PROSITE" id="PS50916">
    <property type="entry name" value="RABBD"/>
    <property type="match status" value="1"/>
</dbReference>
<dbReference type="InterPro" id="IPR010911">
    <property type="entry name" value="Rab_BD"/>
</dbReference>
<accession>A0A8B8FN09</accession>
<keyword evidence="2" id="KW-0677">Repeat</keyword>
<feature type="domain" description="PDZ" evidence="11">
    <location>
        <begin position="428"/>
        <end position="517"/>
    </location>
</feature>
<feature type="region of interest" description="Disordered" evidence="9">
    <location>
        <begin position="359"/>
        <end position="386"/>
    </location>
</feature>
<dbReference type="InterPro" id="IPR039032">
    <property type="entry name" value="Rim-like"/>
</dbReference>
<dbReference type="GO" id="GO:0042734">
    <property type="term" value="C:presynaptic membrane"/>
    <property type="evidence" value="ECO:0007669"/>
    <property type="project" value="TreeGrafter"/>
</dbReference>
<dbReference type="PANTHER" id="PTHR12157">
    <property type="entry name" value="REGULATING SYNAPTIC MEMBRANE EXOCYTOSIS PROTEIN"/>
    <property type="match status" value="1"/>
</dbReference>
<feature type="compositionally biased region" description="Polar residues" evidence="9">
    <location>
        <begin position="1035"/>
        <end position="1052"/>
    </location>
</feature>